<dbReference type="EMBL" id="MU794828">
    <property type="protein sequence ID" value="KAJ3779474.1"/>
    <property type="molecule type" value="Genomic_DNA"/>
</dbReference>
<gene>
    <name evidence="2" type="ORF">GGU10DRAFT_370435</name>
</gene>
<evidence type="ECO:0000256" key="1">
    <source>
        <dbReference type="SAM" id="SignalP"/>
    </source>
</evidence>
<reference evidence="2" key="1">
    <citation type="submission" date="2022-08" db="EMBL/GenBank/DDBJ databases">
        <authorList>
            <consortium name="DOE Joint Genome Institute"/>
            <person name="Min B."/>
            <person name="Riley R."/>
            <person name="Sierra-Patev S."/>
            <person name="Naranjo-Ortiz M."/>
            <person name="Looney B."/>
            <person name="Konkel Z."/>
            <person name="Slot J.C."/>
            <person name="Sakamoto Y."/>
            <person name="Steenwyk J.L."/>
            <person name="Rokas A."/>
            <person name="Carro J."/>
            <person name="Camarero S."/>
            <person name="Ferreira P."/>
            <person name="Molpeceres G."/>
            <person name="Ruiz-Duenas F.J."/>
            <person name="Serrano A."/>
            <person name="Henrissat B."/>
            <person name="Drula E."/>
            <person name="Hughes K.W."/>
            <person name="Mata J.L."/>
            <person name="Ishikawa N.K."/>
            <person name="Vargas-Isla R."/>
            <person name="Ushijima S."/>
            <person name="Smith C.A."/>
            <person name="Ahrendt S."/>
            <person name="Andreopoulos W."/>
            <person name="He G."/>
            <person name="Labutti K."/>
            <person name="Lipzen A."/>
            <person name="Ng V."/>
            <person name="Sandor L."/>
            <person name="Barry K."/>
            <person name="Martinez A.T."/>
            <person name="Xiao Y."/>
            <person name="Gibbons J.G."/>
            <person name="Terashima K."/>
            <person name="Hibbett D.S."/>
            <person name="Grigoriev I.V."/>
        </authorList>
    </citation>
    <scope>NUCLEOTIDE SEQUENCE</scope>
    <source>
        <strain evidence="2">TFB10291</strain>
    </source>
</reference>
<sequence>MGMEHSVVCWVSAGTLLLGGTLVKSPVTPVYTAPPLLASLYGRVSRCSDSRCPVRGESVVDCMWMTMVNFGFVVGVASLALPWDHLCGVSVSIDVAILDQLAL</sequence>
<evidence type="ECO:0000313" key="2">
    <source>
        <dbReference type="EMBL" id="KAJ3779474.1"/>
    </source>
</evidence>
<proteinExistence type="predicted"/>
<accession>A0AA38KK12</accession>
<evidence type="ECO:0000313" key="3">
    <source>
        <dbReference type="Proteomes" id="UP001163798"/>
    </source>
</evidence>
<keyword evidence="3" id="KW-1185">Reference proteome</keyword>
<dbReference type="Proteomes" id="UP001163798">
    <property type="component" value="Unassembled WGS sequence"/>
</dbReference>
<dbReference type="AlphaFoldDB" id="A0AA38KK12"/>
<name>A0AA38KK12_9AGAR</name>
<protein>
    <submittedName>
        <fullName evidence="2">Uncharacterized protein</fullName>
    </submittedName>
</protein>
<feature type="chain" id="PRO_5041309251" evidence="1">
    <location>
        <begin position="33"/>
        <end position="103"/>
    </location>
</feature>
<comment type="caution">
    <text evidence="2">The sequence shown here is derived from an EMBL/GenBank/DDBJ whole genome shotgun (WGS) entry which is preliminary data.</text>
</comment>
<keyword evidence="1" id="KW-0732">Signal</keyword>
<organism evidence="2 3">
    <name type="scientific">Lentinula aff. detonsa</name>
    <dbReference type="NCBI Taxonomy" id="2804958"/>
    <lineage>
        <taxon>Eukaryota</taxon>
        <taxon>Fungi</taxon>
        <taxon>Dikarya</taxon>
        <taxon>Basidiomycota</taxon>
        <taxon>Agaricomycotina</taxon>
        <taxon>Agaricomycetes</taxon>
        <taxon>Agaricomycetidae</taxon>
        <taxon>Agaricales</taxon>
        <taxon>Marasmiineae</taxon>
        <taxon>Omphalotaceae</taxon>
        <taxon>Lentinula</taxon>
    </lineage>
</organism>
<feature type="signal peptide" evidence="1">
    <location>
        <begin position="1"/>
        <end position="32"/>
    </location>
</feature>